<evidence type="ECO:0000256" key="6">
    <source>
        <dbReference type="ARBA" id="ARBA00023125"/>
    </source>
</evidence>
<dbReference type="InterPro" id="IPR006171">
    <property type="entry name" value="TOPRIM_dom"/>
</dbReference>
<dbReference type="InterPro" id="IPR023406">
    <property type="entry name" value="Topo_IA_AS"/>
</dbReference>
<evidence type="ECO:0000313" key="12">
    <source>
        <dbReference type="EMBL" id="PJM75778.1"/>
    </source>
</evidence>
<feature type="site" description="Interaction with DNA" evidence="8">
    <location>
        <position position="156"/>
    </location>
</feature>
<dbReference type="PANTHER" id="PTHR42785">
    <property type="entry name" value="DNA TOPOISOMERASE, TYPE IA, CORE"/>
    <property type="match status" value="1"/>
</dbReference>
<reference evidence="12 13" key="1">
    <citation type="submission" date="2017-10" db="EMBL/GenBank/DDBJ databases">
        <title>Draft genome sequences of strains TRE 1, TRE 9, TRE H and TRI 7, isolated from tamarins, belonging to four potential novel Bifidobacterium species.</title>
        <authorList>
            <person name="Mattarelli P."/>
            <person name="Modesto M."/>
            <person name="Puglisi E."/>
            <person name="Morelli L."/>
            <person name="Spezio C."/>
            <person name="Bonetti A."/>
            <person name="Sandri C."/>
        </authorList>
    </citation>
    <scope>NUCLEOTIDE SEQUENCE [LARGE SCALE GENOMIC DNA]</scope>
    <source>
        <strain evidence="13">TRI7</strain>
    </source>
</reference>
<comment type="catalytic activity">
    <reaction evidence="1 8">
        <text>ATP-independent breakage of single-stranded DNA, followed by passage and rejoining.</text>
        <dbReference type="EC" id="5.6.2.1"/>
    </reaction>
</comment>
<keyword evidence="13" id="KW-1185">Reference proteome</keyword>
<dbReference type="PROSITE" id="PS52039">
    <property type="entry name" value="TOPO_IA_2"/>
    <property type="match status" value="1"/>
</dbReference>
<dbReference type="InterPro" id="IPR013825">
    <property type="entry name" value="Topo_IA_cen_sub2"/>
</dbReference>
<dbReference type="HAMAP" id="MF_00952">
    <property type="entry name" value="Topoisom_1_prok"/>
    <property type="match status" value="1"/>
</dbReference>
<feature type="compositionally biased region" description="Basic and acidic residues" evidence="9">
    <location>
        <begin position="466"/>
        <end position="484"/>
    </location>
</feature>
<dbReference type="InterPro" id="IPR003601">
    <property type="entry name" value="Topo_IA_2"/>
</dbReference>
<dbReference type="PANTHER" id="PTHR42785:SF1">
    <property type="entry name" value="DNA TOPOISOMERASE"/>
    <property type="match status" value="1"/>
</dbReference>
<evidence type="ECO:0000259" key="11">
    <source>
        <dbReference type="PROSITE" id="PS52039"/>
    </source>
</evidence>
<comment type="function">
    <text evidence="8">Releases the supercoiling and torsional tension of DNA, which is introduced during the DNA replication and transcription, by transiently cleaving and rejoining one strand of the DNA duplex. Introduces a single-strand break via transesterification at a target site in duplex DNA. The scissile phosphodiester is attacked by the catalytic tyrosine of the enzyme, resulting in the formation of a DNA-(5'-phosphotyrosyl)-enzyme intermediate and the expulsion of a 3'-OH DNA strand. The free DNA strand then undergoes passage around the unbroken strand, thus removing DNA supercoils. Finally, in the religation step, the DNA 3'-OH attacks the covalent intermediate to expel the active-site tyrosine and restore the DNA phosphodiester backbone.</text>
</comment>
<dbReference type="AlphaFoldDB" id="A0A2M9HG23"/>
<feature type="domain" description="Topo IA-type catalytic" evidence="11">
    <location>
        <begin position="142"/>
        <end position="621"/>
    </location>
</feature>
<keyword evidence="5 8" id="KW-0799">Topoisomerase</keyword>
<dbReference type="InterPro" id="IPR034149">
    <property type="entry name" value="TOPRIM_TopoI"/>
</dbReference>
<dbReference type="NCBIfam" id="TIGR01051">
    <property type="entry name" value="topA_bact"/>
    <property type="match status" value="1"/>
</dbReference>
<feature type="compositionally biased region" description="Low complexity" evidence="9">
    <location>
        <begin position="968"/>
        <end position="986"/>
    </location>
</feature>
<dbReference type="Gene3D" id="3.40.50.140">
    <property type="match status" value="1"/>
</dbReference>
<feature type="site" description="Interaction with DNA" evidence="8">
    <location>
        <position position="161"/>
    </location>
</feature>
<dbReference type="InterPro" id="IPR013826">
    <property type="entry name" value="Topo_IA_cen_sub3"/>
</dbReference>
<evidence type="ECO:0000256" key="7">
    <source>
        <dbReference type="ARBA" id="ARBA00023235"/>
    </source>
</evidence>
<dbReference type="CDD" id="cd00186">
    <property type="entry name" value="TOP1Ac"/>
    <property type="match status" value="1"/>
</dbReference>
<dbReference type="SMART" id="SM00436">
    <property type="entry name" value="TOP1Bc"/>
    <property type="match status" value="1"/>
</dbReference>
<proteinExistence type="inferred from homology"/>
<dbReference type="InterPro" id="IPR023405">
    <property type="entry name" value="Topo_IA_core_domain"/>
</dbReference>
<feature type="region of interest" description="Disordered" evidence="9">
    <location>
        <begin position="875"/>
        <end position="903"/>
    </location>
</feature>
<dbReference type="SUPFAM" id="SSF56712">
    <property type="entry name" value="Prokaryotic type I DNA topoisomerase"/>
    <property type="match status" value="1"/>
</dbReference>
<dbReference type="Gene3D" id="1.10.290.10">
    <property type="entry name" value="Topoisomerase I, domain 4"/>
    <property type="match status" value="1"/>
</dbReference>
<feature type="active site" description="O-(5'-phospho-DNA)-tyrosine intermediate" evidence="8">
    <location>
        <position position="327"/>
    </location>
</feature>
<gene>
    <name evidence="8" type="primary">topA</name>
    <name evidence="12" type="ORF">CSQ87_02550</name>
</gene>
<dbReference type="CDD" id="cd03363">
    <property type="entry name" value="TOPRIM_TopoIA_TopoI"/>
    <property type="match status" value="1"/>
</dbReference>
<evidence type="ECO:0000256" key="4">
    <source>
        <dbReference type="ARBA" id="ARBA00022842"/>
    </source>
</evidence>
<keyword evidence="6 8" id="KW-0238">DNA-binding</keyword>
<accession>A0A2M9HG23</accession>
<dbReference type="OrthoDB" id="9804262at2"/>
<evidence type="ECO:0000256" key="8">
    <source>
        <dbReference type="HAMAP-Rule" id="MF_00952"/>
    </source>
</evidence>
<feature type="compositionally biased region" description="Basic residues" evidence="9">
    <location>
        <begin position="953"/>
        <end position="967"/>
    </location>
</feature>
<dbReference type="Proteomes" id="UP000231451">
    <property type="component" value="Unassembled WGS sequence"/>
</dbReference>
<feature type="site" description="Interaction with DNA" evidence="8">
    <location>
        <position position="35"/>
    </location>
</feature>
<dbReference type="GO" id="GO:0003917">
    <property type="term" value="F:DNA topoisomerase type I (single strand cut, ATP-independent) activity"/>
    <property type="evidence" value="ECO:0007669"/>
    <property type="project" value="UniProtKB-UniRule"/>
</dbReference>
<dbReference type="InterPro" id="IPR013824">
    <property type="entry name" value="Topo_IA_cen_sub1"/>
</dbReference>
<feature type="site" description="Interaction with DNA" evidence="8">
    <location>
        <position position="168"/>
    </location>
</feature>
<keyword evidence="4" id="KW-0460">Magnesium</keyword>
<dbReference type="EMBL" id="PEBK01000002">
    <property type="protein sequence ID" value="PJM75778.1"/>
    <property type="molecule type" value="Genomic_DNA"/>
</dbReference>
<dbReference type="InterPro" id="IPR000380">
    <property type="entry name" value="Topo_IA"/>
</dbReference>
<feature type="domain" description="Toprim" evidence="10">
    <location>
        <begin position="5"/>
        <end position="127"/>
    </location>
</feature>
<dbReference type="PROSITE" id="PS00396">
    <property type="entry name" value="TOPO_IA_1"/>
    <property type="match status" value="1"/>
</dbReference>
<dbReference type="InterPro" id="IPR028612">
    <property type="entry name" value="Topoisom_1_IA"/>
</dbReference>
<feature type="region of interest" description="Disordered" evidence="9">
    <location>
        <begin position="456"/>
        <end position="501"/>
    </location>
</feature>
<evidence type="ECO:0000259" key="10">
    <source>
        <dbReference type="PROSITE" id="PS50880"/>
    </source>
</evidence>
<keyword evidence="3" id="KW-0479">Metal-binding</keyword>
<feature type="site" description="Interaction with DNA" evidence="8">
    <location>
        <position position="152"/>
    </location>
</feature>
<dbReference type="SMART" id="SM00437">
    <property type="entry name" value="TOP1Ac"/>
    <property type="match status" value="1"/>
</dbReference>
<dbReference type="PROSITE" id="PS50880">
    <property type="entry name" value="TOPRIM"/>
    <property type="match status" value="1"/>
</dbReference>
<evidence type="ECO:0000313" key="13">
    <source>
        <dbReference type="Proteomes" id="UP000231451"/>
    </source>
</evidence>
<feature type="region of interest" description="Interaction with DNA" evidence="8">
    <location>
        <begin position="176"/>
        <end position="181"/>
    </location>
</feature>
<organism evidence="12 13">
    <name type="scientific">Bifidobacterium simiarum</name>
    <dbReference type="NCBI Taxonomy" id="2045441"/>
    <lineage>
        <taxon>Bacteria</taxon>
        <taxon>Bacillati</taxon>
        <taxon>Actinomycetota</taxon>
        <taxon>Actinomycetes</taxon>
        <taxon>Bifidobacteriales</taxon>
        <taxon>Bifidobacteriaceae</taxon>
        <taxon>Bifidobacterium</taxon>
    </lineage>
</organism>
<evidence type="ECO:0000256" key="5">
    <source>
        <dbReference type="ARBA" id="ARBA00023029"/>
    </source>
</evidence>
<dbReference type="SMART" id="SM00493">
    <property type="entry name" value="TOPRIM"/>
    <property type="match status" value="1"/>
</dbReference>
<dbReference type="EC" id="5.6.2.1" evidence="8"/>
<dbReference type="InterPro" id="IPR013497">
    <property type="entry name" value="Topo_IA_cen"/>
</dbReference>
<dbReference type="Gene3D" id="2.70.20.10">
    <property type="entry name" value="Topoisomerase I, domain 3"/>
    <property type="match status" value="1"/>
</dbReference>
<protein>
    <recommendedName>
        <fullName evidence="8">DNA topoisomerase 1</fullName>
        <ecNumber evidence="8">5.6.2.1</ecNumber>
    </recommendedName>
    <alternativeName>
        <fullName evidence="8">DNA topoisomerase I</fullName>
    </alternativeName>
</protein>
<dbReference type="GO" id="GO:0006265">
    <property type="term" value="P:DNA topological change"/>
    <property type="evidence" value="ECO:0007669"/>
    <property type="project" value="UniProtKB-UniRule"/>
</dbReference>
<evidence type="ECO:0000256" key="9">
    <source>
        <dbReference type="SAM" id="MobiDB-lite"/>
    </source>
</evidence>
<name>A0A2M9HG23_9BIFI</name>
<dbReference type="RefSeq" id="WP_100512312.1">
    <property type="nucleotide sequence ID" value="NZ_PEBK01000002.1"/>
</dbReference>
<dbReference type="GO" id="GO:0046872">
    <property type="term" value="F:metal ion binding"/>
    <property type="evidence" value="ECO:0007669"/>
    <property type="project" value="UniProtKB-KW"/>
</dbReference>
<sequence length="1051" mass="113418">MATGTKLVIVESPTKAKKIGGYLGKGYEVMASVGHIRDLAQPSQVPAGHKEQFGKFGVDVNDGFKPYYIVNDNKKSTVAELKSALKKADELYLATDEDREGEAIAWHLVQTLKPKVPVKRMVFHEITPEAIKKSLTATRDVDGHMVDAQETRRVLDRLYGYELSPVLWRKVGPGLSAGRVQSVATRLIVERERERMAFVRTPYWDVIATLVAASGDLDSGFDSRLVALGGHRLAGSKDFGPDGNLTDAALKDVPVVMNEDLANAVAEAVRTVPFVVRSLETKPYRRRPQPPFTTSTLQQTAGNRLGMSSRATMRAAQGLYENGYITYMRTDSVTLSQEAIAAARAEVGRRFGERFLSEQPKQYVTKTAGAQEAHECIRPAGSTFRSPEELATKVPPDQLKLYTLIWRRTLASQMADATGSTATVRLAADAGEHGEAVFQASGTVIEFPGFLEALGGAKSGKGGHGGGHDNGHADGHEGKSDKSKSGKSGSESESLPPMKQGDVLSAVEVTPDGHETQPPARYTEASLVRTLEAKEIGRPSTYASIISTIIDRGYVYEKGRALIPSWLAFSVIKLLETNFPQYVDYQFTAQMENGLDQIARGHETGKDWLTHFYFGTGANSVSSPEEAHAGLQQQVAQLGDIDAREINTIDIGDGIHVRVGRYGPYLEDTKELDAEGNPKHASIPDTIAPDELTVDVAHDLIRNNAGGPRVLGTDPKTGGTVELRNGRFGPYVALITPEIQAQLDAEHAAEKAAAEAAKKAEEAGQPAPRKRTARKRSTADRPKMASLFKTMTPESLTLDDALRLLSLPRTVGTLEGTNAETGAPEQFTVQANNGRYGPYLTKTGADGKSETRSLGSEDEIFTVDLAKAKELFDQPKYGRGRGRGAAKPPLRELGPDPETGKAVTIKDGRFGAYITDGETNRTLPRQYSPESIDPADAFRLLAEKRAAGPSTRGRGRGRGGAKGKTAAKGKSAAKSAAKTAPKVSAVEAKRAERRAEVKKLADKGWANTRIAEKIGSTAATVRGDIEWLTANEGYERPAVVAKTPKTSKSKK</sequence>
<dbReference type="InterPro" id="IPR005733">
    <property type="entry name" value="TopoI_bac-type"/>
</dbReference>
<dbReference type="Pfam" id="PF13368">
    <property type="entry name" value="Toprim_C_rpt"/>
    <property type="match status" value="4"/>
</dbReference>
<dbReference type="Gene3D" id="1.10.460.10">
    <property type="entry name" value="Topoisomerase I, domain 2"/>
    <property type="match status" value="1"/>
</dbReference>
<evidence type="ECO:0000256" key="2">
    <source>
        <dbReference type="ARBA" id="ARBA00009446"/>
    </source>
</evidence>
<dbReference type="Pfam" id="PF01751">
    <property type="entry name" value="Toprim"/>
    <property type="match status" value="1"/>
</dbReference>
<dbReference type="PRINTS" id="PR00417">
    <property type="entry name" value="PRTPISMRASEI"/>
</dbReference>
<keyword evidence="7 8" id="KW-0413">Isomerase</keyword>
<evidence type="ECO:0000256" key="1">
    <source>
        <dbReference type="ARBA" id="ARBA00000213"/>
    </source>
</evidence>
<feature type="site" description="Interaction with DNA" evidence="8">
    <location>
        <position position="153"/>
    </location>
</feature>
<feature type="site" description="Interaction with DNA" evidence="8">
    <location>
        <position position="552"/>
    </location>
</feature>
<comment type="caution">
    <text evidence="12">The sequence shown here is derived from an EMBL/GenBank/DDBJ whole genome shotgun (WGS) entry which is preliminary data.</text>
</comment>
<feature type="region of interest" description="Disordered" evidence="9">
    <location>
        <begin position="750"/>
        <end position="781"/>
    </location>
</feature>
<comment type="subunit">
    <text evidence="8">Monomer.</text>
</comment>
<dbReference type="InterPro" id="IPR003602">
    <property type="entry name" value="Topo_IA_DNA-bd_dom"/>
</dbReference>
<feature type="site" description="Interaction with DNA" evidence="8">
    <location>
        <position position="329"/>
    </location>
</feature>
<dbReference type="GO" id="GO:0003677">
    <property type="term" value="F:DNA binding"/>
    <property type="evidence" value="ECO:0007669"/>
    <property type="project" value="UniProtKB-KW"/>
</dbReference>
<feature type="compositionally biased region" description="Basic and acidic residues" evidence="9">
    <location>
        <begin position="750"/>
        <end position="762"/>
    </location>
</feature>
<dbReference type="Pfam" id="PF01131">
    <property type="entry name" value="Topoisom_bac"/>
    <property type="match status" value="1"/>
</dbReference>
<feature type="region of interest" description="Disordered" evidence="9">
    <location>
        <begin position="944"/>
        <end position="991"/>
    </location>
</feature>
<evidence type="ECO:0000256" key="3">
    <source>
        <dbReference type="ARBA" id="ARBA00022723"/>
    </source>
</evidence>
<dbReference type="InterPro" id="IPR025589">
    <property type="entry name" value="Toprim_C_rpt"/>
</dbReference>
<comment type="similarity">
    <text evidence="2 8">Belongs to the type IA topoisomerase family.</text>
</comment>